<evidence type="ECO:0000313" key="1">
    <source>
        <dbReference type="EMBL" id="QOE89735.1"/>
    </source>
</evidence>
<keyword evidence="1" id="KW-0614">Plasmid</keyword>
<gene>
    <name evidence="1" type="primary">pRts1_95</name>
</gene>
<name>A0A7L8KA28_ECOLX</name>
<dbReference type="AlphaFoldDB" id="A0A7L8KA28"/>
<accession>A0A7L8KA28</accession>
<reference evidence="1" key="1">
    <citation type="journal article" date="2020" name="Commun. Biol.">
        <title>Highly efficient gene transfer in the mouse gut microbiota is enabled by the Incl2 conjugative plasmid TP114.</title>
        <authorList>
            <person name="Neil K."/>
            <person name="Allard N."/>
            <person name="Grenier F."/>
            <person name="Burrus V."/>
            <person name="Rodrigue S."/>
        </authorList>
    </citation>
    <scope>NUCLEOTIDE SEQUENCE</scope>
    <source>
        <strain evidence="1">BM21</strain>
    </source>
</reference>
<sequence>MIDFVVVLGAYFEGSSHSWKKKAKKTPSKRRGFLRFVI</sequence>
<proteinExistence type="predicted"/>
<geneLocation type="plasmid" evidence="1">
    <name>pRts1</name>
</geneLocation>
<organism evidence="1">
    <name type="scientific">Escherichia coli</name>
    <dbReference type="NCBI Taxonomy" id="562"/>
    <lineage>
        <taxon>Bacteria</taxon>
        <taxon>Pseudomonadati</taxon>
        <taxon>Pseudomonadota</taxon>
        <taxon>Gammaproteobacteria</taxon>
        <taxon>Enterobacterales</taxon>
        <taxon>Enterobacteriaceae</taxon>
        <taxon>Escherichia</taxon>
    </lineage>
</organism>
<protein>
    <submittedName>
        <fullName evidence="1">Uncharacterized protein</fullName>
    </submittedName>
</protein>
<dbReference type="EMBL" id="MN626604">
    <property type="protein sequence ID" value="QOE89735.1"/>
    <property type="molecule type" value="Genomic_DNA"/>
</dbReference>